<comment type="caution">
    <text evidence="1">The sequence shown here is derived from an EMBL/GenBank/DDBJ whole genome shotgun (WGS) entry which is preliminary data.</text>
</comment>
<dbReference type="EMBL" id="CADEAL010004064">
    <property type="protein sequence ID" value="CAB1450724.1"/>
    <property type="molecule type" value="Genomic_DNA"/>
</dbReference>
<name>A0A9N7VIK0_PLEPL</name>
<accession>A0A9N7VIK0</accession>
<gene>
    <name evidence="1" type="ORF">PLEPLA_LOCUS38416</name>
</gene>
<evidence type="ECO:0000313" key="1">
    <source>
        <dbReference type="EMBL" id="CAB1450724.1"/>
    </source>
</evidence>
<dbReference type="Proteomes" id="UP001153269">
    <property type="component" value="Unassembled WGS sequence"/>
</dbReference>
<reference evidence="1" key="1">
    <citation type="submission" date="2020-03" db="EMBL/GenBank/DDBJ databases">
        <authorList>
            <person name="Weist P."/>
        </authorList>
    </citation>
    <scope>NUCLEOTIDE SEQUENCE</scope>
</reference>
<evidence type="ECO:0000313" key="2">
    <source>
        <dbReference type="Proteomes" id="UP001153269"/>
    </source>
</evidence>
<organism evidence="1 2">
    <name type="scientific">Pleuronectes platessa</name>
    <name type="common">European plaice</name>
    <dbReference type="NCBI Taxonomy" id="8262"/>
    <lineage>
        <taxon>Eukaryota</taxon>
        <taxon>Metazoa</taxon>
        <taxon>Chordata</taxon>
        <taxon>Craniata</taxon>
        <taxon>Vertebrata</taxon>
        <taxon>Euteleostomi</taxon>
        <taxon>Actinopterygii</taxon>
        <taxon>Neopterygii</taxon>
        <taxon>Teleostei</taxon>
        <taxon>Neoteleostei</taxon>
        <taxon>Acanthomorphata</taxon>
        <taxon>Carangaria</taxon>
        <taxon>Pleuronectiformes</taxon>
        <taxon>Pleuronectoidei</taxon>
        <taxon>Pleuronectidae</taxon>
        <taxon>Pleuronectes</taxon>
    </lineage>
</organism>
<keyword evidence="2" id="KW-1185">Reference proteome</keyword>
<proteinExistence type="predicted"/>
<protein>
    <submittedName>
        <fullName evidence="1">Uncharacterized protein</fullName>
    </submittedName>
</protein>
<dbReference type="AlphaFoldDB" id="A0A9N7VIK0"/>
<sequence>MEEVDVEPAITNIPAASHGKHLGFAWGPGDILVYETLYKGSAGRSEKTCRARTKNLSLSASVKTTDL</sequence>